<dbReference type="PANTHER" id="PTHR12413:SF2">
    <property type="entry name" value="DOLICHYL PYROPHOSPHATE GLC1MAN9GLCNAC2 ALPHA-1,3-GLUCOSYLTRANSFERASE-RELATED"/>
    <property type="match status" value="1"/>
</dbReference>
<comment type="pathway">
    <text evidence="2 10">Protein modification; protein glycosylation.</text>
</comment>
<dbReference type="EC" id="2.4.1.-" evidence="10"/>
<dbReference type="HOGENOM" id="CLU_022045_1_1_1"/>
<feature type="transmembrane region" description="Helical" evidence="10">
    <location>
        <begin position="21"/>
        <end position="40"/>
    </location>
</feature>
<keyword evidence="8 10" id="KW-1133">Transmembrane helix</keyword>
<feature type="region of interest" description="Disordered" evidence="11">
    <location>
        <begin position="238"/>
        <end position="265"/>
    </location>
</feature>
<dbReference type="InParanoid" id="K3X7Z1"/>
<evidence type="ECO:0000256" key="8">
    <source>
        <dbReference type="ARBA" id="ARBA00022989"/>
    </source>
</evidence>
<keyword evidence="4 10" id="KW-0328">Glycosyltransferase</keyword>
<name>K3X7Z1_GLOUD</name>
<feature type="transmembrane region" description="Helical" evidence="10">
    <location>
        <begin position="546"/>
        <end position="566"/>
    </location>
</feature>
<dbReference type="PANTHER" id="PTHR12413">
    <property type="entry name" value="DOLICHYL GLYCOSYLTRANSFERASE"/>
    <property type="match status" value="1"/>
</dbReference>
<keyword evidence="6 10" id="KW-0812">Transmembrane</keyword>
<sequence>MTSAAGRAAHMLAQKRADASIAALFAASVALKLLLLPSYTSTDFEVHRNWLALTNALPRHDWYHERTSEWTLDYPPFFAYFEYALSLVAARVDPSMLTISATPIMTPSLLLFQRLSVIASDAVLFYAIYAFCTSWPSVTTTELVFSRYKRFVIMLLTVFDAGLLYVDHIHFQYNGMLLGMLILSATKFRQKKDLQGAFLYAVLLMLKHIYLYVALLYFVYLLGHHCYVKSSPSASSSPAAVSQASSENEGSGDDEEETNRRKRSISNTDMHETIQNFYDGKTTFSLFRVLRLGVLVIAVFGLAFGSILVSHPDPIAGLKQIFSRLFPVQRGLCHAYWAPNVWALYAFADKLLVLVGFPGATAGVALMSGGLVQEASFAILPSIPPIVCVALTFVTMLPVLYSVWKYPDSSLFMSALVYCMMCSFLFGYHVHEKAILQVILPLGLMAAESVNDMRLYRFASIISTISLFPLFFTSAEHGTKVLLAITHAVLAYVTLDPFIKHSLKTRHIKANAVSMSGFEKLYLFALVATTCLAMAFPLLPRVGTKYPFVPLILFSVSCAVGNLYVWGMALSQHYRKLSAVKSYLHAHKWP</sequence>
<evidence type="ECO:0000256" key="3">
    <source>
        <dbReference type="ARBA" id="ARBA00008715"/>
    </source>
</evidence>
<dbReference type="STRING" id="431595.K3X7Z1"/>
<organism evidence="12 13">
    <name type="scientific">Globisporangium ultimum (strain ATCC 200006 / CBS 805.95 / DAOM BR144)</name>
    <name type="common">Pythium ultimum</name>
    <dbReference type="NCBI Taxonomy" id="431595"/>
    <lineage>
        <taxon>Eukaryota</taxon>
        <taxon>Sar</taxon>
        <taxon>Stramenopiles</taxon>
        <taxon>Oomycota</taxon>
        <taxon>Peronosporomycetes</taxon>
        <taxon>Pythiales</taxon>
        <taxon>Pythiaceae</taxon>
        <taxon>Globisporangium</taxon>
    </lineage>
</organism>
<dbReference type="EMBL" id="GL376609">
    <property type="status" value="NOT_ANNOTATED_CDS"/>
    <property type="molecule type" value="Genomic_DNA"/>
</dbReference>
<evidence type="ECO:0000256" key="10">
    <source>
        <dbReference type="RuleBase" id="RU363110"/>
    </source>
</evidence>
<evidence type="ECO:0000256" key="7">
    <source>
        <dbReference type="ARBA" id="ARBA00022824"/>
    </source>
</evidence>
<evidence type="ECO:0000313" key="13">
    <source>
        <dbReference type="Proteomes" id="UP000019132"/>
    </source>
</evidence>
<dbReference type="Proteomes" id="UP000019132">
    <property type="component" value="Unassembled WGS sequence"/>
</dbReference>
<dbReference type="GO" id="GO:0005789">
    <property type="term" value="C:endoplasmic reticulum membrane"/>
    <property type="evidence" value="ECO:0007669"/>
    <property type="project" value="UniProtKB-SubCell"/>
</dbReference>
<keyword evidence="9 10" id="KW-0472">Membrane</keyword>
<keyword evidence="5 10" id="KW-0808">Transferase</keyword>
<feature type="transmembrane region" description="Helical" evidence="10">
    <location>
        <begin position="289"/>
        <end position="309"/>
    </location>
</feature>
<reference evidence="13" key="1">
    <citation type="journal article" date="2010" name="Genome Biol.">
        <title>Genome sequence of the necrotrophic plant pathogen Pythium ultimum reveals original pathogenicity mechanisms and effector repertoire.</title>
        <authorList>
            <person name="Levesque C.A."/>
            <person name="Brouwer H."/>
            <person name="Cano L."/>
            <person name="Hamilton J.P."/>
            <person name="Holt C."/>
            <person name="Huitema E."/>
            <person name="Raffaele S."/>
            <person name="Robideau G.P."/>
            <person name="Thines M."/>
            <person name="Win J."/>
            <person name="Zerillo M.M."/>
            <person name="Beakes G.W."/>
            <person name="Boore J.L."/>
            <person name="Busam D."/>
            <person name="Dumas B."/>
            <person name="Ferriera S."/>
            <person name="Fuerstenberg S.I."/>
            <person name="Gachon C.M."/>
            <person name="Gaulin E."/>
            <person name="Govers F."/>
            <person name="Grenville-Briggs L."/>
            <person name="Horner N."/>
            <person name="Hostetler J."/>
            <person name="Jiang R.H."/>
            <person name="Johnson J."/>
            <person name="Krajaejun T."/>
            <person name="Lin H."/>
            <person name="Meijer H.J."/>
            <person name="Moore B."/>
            <person name="Morris P."/>
            <person name="Phuntmart V."/>
            <person name="Puiu D."/>
            <person name="Shetty J."/>
            <person name="Stajich J.E."/>
            <person name="Tripathy S."/>
            <person name="Wawra S."/>
            <person name="van West P."/>
            <person name="Whitty B.R."/>
            <person name="Coutinho P.M."/>
            <person name="Henrissat B."/>
            <person name="Martin F."/>
            <person name="Thomas P.D."/>
            <person name="Tyler B.M."/>
            <person name="De Vries R.P."/>
            <person name="Kamoun S."/>
            <person name="Yandell M."/>
            <person name="Tisserat N."/>
            <person name="Buell C.R."/>
        </authorList>
    </citation>
    <scope>NUCLEOTIDE SEQUENCE</scope>
    <source>
        <strain evidence="13">DAOM:BR144</strain>
    </source>
</reference>
<feature type="transmembrane region" description="Helical" evidence="10">
    <location>
        <begin position="455"/>
        <end position="475"/>
    </location>
</feature>
<evidence type="ECO:0000256" key="11">
    <source>
        <dbReference type="SAM" id="MobiDB-lite"/>
    </source>
</evidence>
<keyword evidence="7 10" id="KW-0256">Endoplasmic reticulum</keyword>
<comment type="similarity">
    <text evidence="3 10">Belongs to the ALG6/ALG8 glucosyltransferase family.</text>
</comment>
<comment type="subcellular location">
    <subcellularLocation>
        <location evidence="1 10">Endoplasmic reticulum membrane</location>
        <topology evidence="1 10">Multi-pass membrane protein</topology>
    </subcellularLocation>
</comment>
<evidence type="ECO:0000256" key="5">
    <source>
        <dbReference type="ARBA" id="ARBA00022679"/>
    </source>
</evidence>
<proteinExistence type="inferred from homology"/>
<feature type="transmembrane region" description="Helical" evidence="10">
    <location>
        <begin position="383"/>
        <end position="404"/>
    </location>
</feature>
<accession>K3X7Z1</accession>
<dbReference type="OMA" id="YHSTDFD"/>
<feature type="transmembrane region" description="Helical" evidence="10">
    <location>
        <begin position="410"/>
        <end position="430"/>
    </location>
</feature>
<keyword evidence="13" id="KW-1185">Reference proteome</keyword>
<dbReference type="eggNOG" id="KOG2576">
    <property type="taxonomic scope" value="Eukaryota"/>
</dbReference>
<feature type="transmembrane region" description="Helical" evidence="10">
    <location>
        <begin position="197"/>
        <end position="222"/>
    </location>
</feature>
<evidence type="ECO:0000256" key="9">
    <source>
        <dbReference type="ARBA" id="ARBA00023136"/>
    </source>
</evidence>
<evidence type="ECO:0000313" key="12">
    <source>
        <dbReference type="EnsemblProtists" id="PYU1_T013340"/>
    </source>
</evidence>
<dbReference type="EnsemblProtists" id="PYU1_T013340">
    <property type="protein sequence ID" value="PYU1_T013340"/>
    <property type="gene ID" value="PYU1_G013311"/>
</dbReference>
<feature type="compositionally biased region" description="Low complexity" evidence="11">
    <location>
        <begin position="238"/>
        <end position="249"/>
    </location>
</feature>
<dbReference type="GO" id="GO:0006487">
    <property type="term" value="P:protein N-linked glycosylation"/>
    <property type="evidence" value="ECO:0007669"/>
    <property type="project" value="TreeGrafter"/>
</dbReference>
<feature type="transmembrane region" description="Helical" evidence="10">
    <location>
        <begin position="481"/>
        <end position="499"/>
    </location>
</feature>
<feature type="transmembrane region" description="Helical" evidence="10">
    <location>
        <begin position="351"/>
        <end position="371"/>
    </location>
</feature>
<feature type="transmembrane region" description="Helical" evidence="10">
    <location>
        <begin position="520"/>
        <end position="540"/>
    </location>
</feature>
<reference evidence="12" key="3">
    <citation type="submission" date="2015-02" db="UniProtKB">
        <authorList>
            <consortium name="EnsemblProtists"/>
        </authorList>
    </citation>
    <scope>IDENTIFICATION</scope>
    <source>
        <strain evidence="12">DAOM BR144</strain>
    </source>
</reference>
<dbReference type="GO" id="GO:0042283">
    <property type="term" value="F:dolichyl pyrophosphate Glc1Man9GlcNAc2 alpha-1,3-glucosyltransferase activity"/>
    <property type="evidence" value="ECO:0007669"/>
    <property type="project" value="TreeGrafter"/>
</dbReference>
<feature type="transmembrane region" description="Helical" evidence="10">
    <location>
        <begin position="111"/>
        <end position="131"/>
    </location>
</feature>
<dbReference type="UniPathway" id="UPA00378"/>
<dbReference type="InterPro" id="IPR004856">
    <property type="entry name" value="Glyco_trans_ALG6/ALG8"/>
</dbReference>
<feature type="transmembrane region" description="Helical" evidence="10">
    <location>
        <begin position="151"/>
        <end position="171"/>
    </location>
</feature>
<evidence type="ECO:0000256" key="4">
    <source>
        <dbReference type="ARBA" id="ARBA00022676"/>
    </source>
</evidence>
<evidence type="ECO:0000256" key="2">
    <source>
        <dbReference type="ARBA" id="ARBA00004922"/>
    </source>
</evidence>
<evidence type="ECO:0000256" key="6">
    <source>
        <dbReference type="ARBA" id="ARBA00022692"/>
    </source>
</evidence>
<protein>
    <recommendedName>
        <fullName evidence="10">Alpha-1,3-glucosyltransferase</fullName>
        <ecNumber evidence="10">2.4.1.-</ecNumber>
    </recommendedName>
</protein>
<dbReference type="Pfam" id="PF03155">
    <property type="entry name" value="Alg6_Alg8"/>
    <property type="match status" value="1"/>
</dbReference>
<reference evidence="13" key="2">
    <citation type="submission" date="2010-04" db="EMBL/GenBank/DDBJ databases">
        <authorList>
            <person name="Buell R."/>
            <person name="Hamilton J."/>
            <person name="Hostetler J."/>
        </authorList>
    </citation>
    <scope>NUCLEOTIDE SEQUENCE [LARGE SCALE GENOMIC DNA]</scope>
    <source>
        <strain evidence="13">DAOM:BR144</strain>
    </source>
</reference>
<dbReference type="VEuPathDB" id="FungiDB:PYU1_G013311"/>
<evidence type="ECO:0000256" key="1">
    <source>
        <dbReference type="ARBA" id="ARBA00004477"/>
    </source>
</evidence>
<dbReference type="AlphaFoldDB" id="K3X7Z1"/>